<keyword evidence="3" id="KW-1185">Reference proteome</keyword>
<dbReference type="EMBL" id="CALNXK010000188">
    <property type="protein sequence ID" value="CAH3174134.1"/>
    <property type="molecule type" value="Genomic_DNA"/>
</dbReference>
<comment type="caution">
    <text evidence="2">The sequence shown here is derived from an EMBL/GenBank/DDBJ whole genome shotgun (WGS) entry which is preliminary data.</text>
</comment>
<feature type="compositionally biased region" description="Basic and acidic residues" evidence="1">
    <location>
        <begin position="97"/>
        <end position="108"/>
    </location>
</feature>
<evidence type="ECO:0000313" key="3">
    <source>
        <dbReference type="Proteomes" id="UP001159405"/>
    </source>
</evidence>
<sequence length="108" mass="12334">GENGGKARNCRVLRRVLARSPGSSSWLDFLSFNFQPSDQTILYRHSSRLDHETVHQTTTTDSQIRRPHPNTTKDNRHDPTTKSDHQIPSPPPIQTTRSDHPTRPQDTI</sequence>
<accession>A0ABN8R4L4</accession>
<gene>
    <name evidence="2" type="ORF">PLOB_00014687</name>
</gene>
<proteinExistence type="predicted"/>
<dbReference type="Proteomes" id="UP001159405">
    <property type="component" value="Unassembled WGS sequence"/>
</dbReference>
<feature type="non-terminal residue" evidence="2">
    <location>
        <position position="1"/>
    </location>
</feature>
<feature type="region of interest" description="Disordered" evidence="1">
    <location>
        <begin position="45"/>
        <end position="108"/>
    </location>
</feature>
<feature type="compositionally biased region" description="Basic and acidic residues" evidence="1">
    <location>
        <begin position="71"/>
        <end position="85"/>
    </location>
</feature>
<protein>
    <submittedName>
        <fullName evidence="2">Uncharacterized protein</fullName>
    </submittedName>
</protein>
<feature type="non-terminal residue" evidence="2">
    <location>
        <position position="108"/>
    </location>
</feature>
<name>A0ABN8R4L4_9CNID</name>
<evidence type="ECO:0000313" key="2">
    <source>
        <dbReference type="EMBL" id="CAH3174134.1"/>
    </source>
</evidence>
<reference evidence="2 3" key="1">
    <citation type="submission" date="2022-05" db="EMBL/GenBank/DDBJ databases">
        <authorList>
            <consortium name="Genoscope - CEA"/>
            <person name="William W."/>
        </authorList>
    </citation>
    <scope>NUCLEOTIDE SEQUENCE [LARGE SCALE GENOMIC DNA]</scope>
</reference>
<evidence type="ECO:0000256" key="1">
    <source>
        <dbReference type="SAM" id="MobiDB-lite"/>
    </source>
</evidence>
<organism evidence="2 3">
    <name type="scientific">Porites lobata</name>
    <dbReference type="NCBI Taxonomy" id="104759"/>
    <lineage>
        <taxon>Eukaryota</taxon>
        <taxon>Metazoa</taxon>
        <taxon>Cnidaria</taxon>
        <taxon>Anthozoa</taxon>
        <taxon>Hexacorallia</taxon>
        <taxon>Scleractinia</taxon>
        <taxon>Fungiina</taxon>
        <taxon>Poritidae</taxon>
        <taxon>Porites</taxon>
    </lineage>
</organism>